<evidence type="ECO:0000259" key="8">
    <source>
        <dbReference type="Pfam" id="PF07715"/>
    </source>
</evidence>
<dbReference type="SUPFAM" id="SSF49452">
    <property type="entry name" value="Starch-binding domain-like"/>
    <property type="match status" value="1"/>
</dbReference>
<feature type="domain" description="TonB-dependent receptor plug" evidence="8">
    <location>
        <begin position="137"/>
        <end position="241"/>
    </location>
</feature>
<evidence type="ECO:0000256" key="6">
    <source>
        <dbReference type="ARBA" id="ARBA00023237"/>
    </source>
</evidence>
<evidence type="ECO:0000256" key="1">
    <source>
        <dbReference type="ARBA" id="ARBA00004571"/>
    </source>
</evidence>
<evidence type="ECO:0000256" key="5">
    <source>
        <dbReference type="ARBA" id="ARBA00023136"/>
    </source>
</evidence>
<dbReference type="EMBL" id="BMGZ01000002">
    <property type="protein sequence ID" value="GGH99561.1"/>
    <property type="molecule type" value="Genomic_DNA"/>
</dbReference>
<keyword evidence="3" id="KW-1134">Transmembrane beta strand</keyword>
<keyword evidence="7" id="KW-0732">Signal</keyword>
<dbReference type="InterPro" id="IPR013784">
    <property type="entry name" value="Carb-bd-like_fold"/>
</dbReference>
<keyword evidence="5" id="KW-0472">Membrane</keyword>
<dbReference type="Gene3D" id="2.60.40.1120">
    <property type="entry name" value="Carboxypeptidase-like, regulatory domain"/>
    <property type="match status" value="1"/>
</dbReference>
<dbReference type="GO" id="GO:0009279">
    <property type="term" value="C:cell outer membrane"/>
    <property type="evidence" value="ECO:0007669"/>
    <property type="project" value="UniProtKB-SubCell"/>
</dbReference>
<keyword evidence="6" id="KW-0998">Cell outer membrane</keyword>
<dbReference type="Gene3D" id="2.170.130.10">
    <property type="entry name" value="TonB-dependent receptor, plug domain"/>
    <property type="match status" value="1"/>
</dbReference>
<dbReference type="AlphaFoldDB" id="A0A8J3A352"/>
<dbReference type="GO" id="GO:0030246">
    <property type="term" value="F:carbohydrate binding"/>
    <property type="evidence" value="ECO:0007669"/>
    <property type="project" value="InterPro"/>
</dbReference>
<proteinExistence type="predicted"/>
<dbReference type="InterPro" id="IPR039426">
    <property type="entry name" value="TonB-dep_rcpt-like"/>
</dbReference>
<evidence type="ECO:0000313" key="10">
    <source>
        <dbReference type="EMBL" id="GGH99561.1"/>
    </source>
</evidence>
<name>A0A8J3A352_9PROT</name>
<sequence>MKLNKLLVAGTAAMAITAAWGGSAVAQETTSSIRGTVTDESGAPISGASVSIINEDTGFSRTLSTSGNGQFSVRNLPVGGNYVVIVESAGFQGERVEDISLSIGDTTSLTFDLGEETGGDTIIIVGQRTVGSEVATGPSTSFGLETLETTPSINRDIKDVVRLDPRVSLDANAGGSGGTDGILCAGANPRYNSLTVDGLRLNDAFGLNSNGYPTVRIPFSYDAIEQVSVELAPFGVEYGSFTACNINAVTKSGTNSFHGGIFYDFTNDSLIGDSADGVDFDNGEFDDYRWGFNVGGPIIKDKLFFFAAYEKLKEAELFGGNSLEAVGITQAEYDEIVEIARDVYGYEVSGLPNALDAEDEKILVKLDWNINDFHRASFTYNYNDGFTNDPSDSSGGQLSELNHFYSRGGELNSYSGSVYSDWTENLSTEFRLSYIDFVNAVQPLGGLDQWGEVQIRNLGPAGDNNNTFYLGADDSRHANSLAYELLTYKAKADYQAGNHLLTFGIEREEYDIFNLFVQEVKGEVTFEDDGGLSSIENFRLGNYADFIYENAAGTNDANDAAAAFTYEITTAYIQDEWQATDLLNIVAGIRADFYTSDDKPKYNQQFHQTFGFRNDDNLDGKSVIQPRVGFTYDYSDNVLFRGGFGLFSGGNPNVWISNNYSNNGVTQFEFGDFNGGNLFTDLTYSGDKRPFYDIPDEPIAAVAAAAVSGPANALDPDFEIPSEWKFNLGMTYDFDGYYDWMGPNYTLNLDVLYSKVKEAAVTKALDYQLVYDANGITGPDGRPSYCATLFDNGSSASDDDCPRANNLMLTNASDKGDAFVISASLAKSHDFGLDWTLAYAYTDAEDASPQTSSTAGSNFFNVATFDPNNLVTATSDYEIAHRFTLAANYEKEFWPEYPTTFSLVGILQEGLPYSYTFSSNDIYEDGSSRQLIYVPTGANDPLFNAAASDPGILDRIYATDGLGDYRGQIVPRNEFAADWWTNFDLRISQALPGVFEDHSTEMFMIIENVGNLLNDEWGVLRDTDFPATDLFDAQIDANGRYVYSNFIEDANEGTIVDEASLWSIRFGVKYDF</sequence>
<dbReference type="Pfam" id="PF07715">
    <property type="entry name" value="Plug"/>
    <property type="match status" value="1"/>
</dbReference>
<comment type="caution">
    <text evidence="10">The sequence shown here is derived from an EMBL/GenBank/DDBJ whole genome shotgun (WGS) entry which is preliminary data.</text>
</comment>
<dbReference type="SUPFAM" id="SSF56935">
    <property type="entry name" value="Porins"/>
    <property type="match status" value="1"/>
</dbReference>
<evidence type="ECO:0000256" key="3">
    <source>
        <dbReference type="ARBA" id="ARBA00022452"/>
    </source>
</evidence>
<dbReference type="Gene3D" id="2.40.170.20">
    <property type="entry name" value="TonB-dependent receptor, beta-barrel domain"/>
    <property type="match status" value="1"/>
</dbReference>
<dbReference type="InterPro" id="IPR037066">
    <property type="entry name" value="Plug_dom_sf"/>
</dbReference>
<evidence type="ECO:0000313" key="11">
    <source>
        <dbReference type="Proteomes" id="UP000621856"/>
    </source>
</evidence>
<feature type="signal peptide" evidence="7">
    <location>
        <begin position="1"/>
        <end position="26"/>
    </location>
</feature>
<organism evidence="10 11">
    <name type="scientific">Aquisalinus luteolus</name>
    <dbReference type="NCBI Taxonomy" id="1566827"/>
    <lineage>
        <taxon>Bacteria</taxon>
        <taxon>Pseudomonadati</taxon>
        <taxon>Pseudomonadota</taxon>
        <taxon>Alphaproteobacteria</taxon>
        <taxon>Parvularculales</taxon>
        <taxon>Parvularculaceae</taxon>
        <taxon>Aquisalinus</taxon>
    </lineage>
</organism>
<accession>A0A8J3A352</accession>
<dbReference type="Proteomes" id="UP000621856">
    <property type="component" value="Unassembled WGS sequence"/>
</dbReference>
<evidence type="ECO:0000256" key="4">
    <source>
        <dbReference type="ARBA" id="ARBA00022692"/>
    </source>
</evidence>
<reference evidence="10" key="1">
    <citation type="journal article" date="2014" name="Int. J. Syst. Evol. Microbiol.">
        <title>Complete genome sequence of Corynebacterium casei LMG S-19264T (=DSM 44701T), isolated from a smear-ripened cheese.</title>
        <authorList>
            <consortium name="US DOE Joint Genome Institute (JGI-PGF)"/>
            <person name="Walter F."/>
            <person name="Albersmeier A."/>
            <person name="Kalinowski J."/>
            <person name="Ruckert C."/>
        </authorList>
    </citation>
    <scope>NUCLEOTIDE SEQUENCE</scope>
    <source>
        <strain evidence="10">CGMCC 1.14984</strain>
    </source>
</reference>
<dbReference type="Pfam" id="PF13620">
    <property type="entry name" value="CarboxypepD_reg"/>
    <property type="match status" value="1"/>
</dbReference>
<dbReference type="PANTHER" id="PTHR30069">
    <property type="entry name" value="TONB-DEPENDENT OUTER MEMBRANE RECEPTOR"/>
    <property type="match status" value="1"/>
</dbReference>
<dbReference type="GO" id="GO:0015344">
    <property type="term" value="F:siderophore uptake transmembrane transporter activity"/>
    <property type="evidence" value="ECO:0007669"/>
    <property type="project" value="TreeGrafter"/>
</dbReference>
<feature type="domain" description="TonB-dependent transporter Oar-like beta-barrel" evidence="9">
    <location>
        <begin position="357"/>
        <end position="996"/>
    </location>
</feature>
<protein>
    <submittedName>
        <fullName evidence="10">Oar protein</fullName>
    </submittedName>
</protein>
<dbReference type="Pfam" id="PF25183">
    <property type="entry name" value="OMP_b-brl_4"/>
    <property type="match status" value="2"/>
</dbReference>
<dbReference type="InterPro" id="IPR036942">
    <property type="entry name" value="Beta-barrel_TonB_sf"/>
</dbReference>
<dbReference type="RefSeq" id="WP_188544109.1">
    <property type="nucleotide sequence ID" value="NZ_BMGZ01000002.1"/>
</dbReference>
<dbReference type="PANTHER" id="PTHR30069:SF46">
    <property type="entry name" value="OAR PROTEIN"/>
    <property type="match status" value="1"/>
</dbReference>
<evidence type="ECO:0000256" key="7">
    <source>
        <dbReference type="SAM" id="SignalP"/>
    </source>
</evidence>
<evidence type="ECO:0000259" key="9">
    <source>
        <dbReference type="Pfam" id="PF25183"/>
    </source>
</evidence>
<feature type="domain" description="TonB-dependent transporter Oar-like beta-barrel" evidence="9">
    <location>
        <begin position="249"/>
        <end position="314"/>
    </location>
</feature>
<dbReference type="InterPro" id="IPR012910">
    <property type="entry name" value="Plug_dom"/>
</dbReference>
<keyword evidence="4" id="KW-0812">Transmembrane</keyword>
<dbReference type="GO" id="GO:0044718">
    <property type="term" value="P:siderophore transmembrane transport"/>
    <property type="evidence" value="ECO:0007669"/>
    <property type="project" value="TreeGrafter"/>
</dbReference>
<gene>
    <name evidence="10" type="primary">oar</name>
    <name evidence="10" type="ORF">GCM10011355_25810</name>
</gene>
<reference evidence="10" key="2">
    <citation type="submission" date="2020-09" db="EMBL/GenBank/DDBJ databases">
        <authorList>
            <person name="Sun Q."/>
            <person name="Zhou Y."/>
        </authorList>
    </citation>
    <scope>NUCLEOTIDE SEQUENCE</scope>
    <source>
        <strain evidence="10">CGMCC 1.14984</strain>
    </source>
</reference>
<evidence type="ECO:0000256" key="2">
    <source>
        <dbReference type="ARBA" id="ARBA00022448"/>
    </source>
</evidence>
<dbReference type="InterPro" id="IPR057601">
    <property type="entry name" value="Oar-like_b-barrel"/>
</dbReference>
<feature type="chain" id="PRO_5035285692" evidence="7">
    <location>
        <begin position="27"/>
        <end position="1072"/>
    </location>
</feature>
<comment type="subcellular location">
    <subcellularLocation>
        <location evidence="1">Cell outer membrane</location>
        <topology evidence="1">Multi-pass membrane protein</topology>
    </subcellularLocation>
</comment>
<keyword evidence="2" id="KW-0813">Transport</keyword>